<reference evidence="2 3" key="1">
    <citation type="submission" date="2016-07" db="EMBL/GenBank/DDBJ databases">
        <title>Draft genome of the white-rot fungus Obba rivulosa 3A-2.</title>
        <authorList>
            <consortium name="DOE Joint Genome Institute"/>
            <person name="Miettinen O."/>
            <person name="Riley R."/>
            <person name="Acob R."/>
            <person name="Barry K."/>
            <person name="Cullen D."/>
            <person name="De Vries R."/>
            <person name="Hainaut M."/>
            <person name="Hatakka A."/>
            <person name="Henrissat B."/>
            <person name="Hilden K."/>
            <person name="Kuo R."/>
            <person name="Labutti K."/>
            <person name="Lipzen A."/>
            <person name="Makela M.R."/>
            <person name="Sandor L."/>
            <person name="Spatafora J.W."/>
            <person name="Grigoriev I.V."/>
            <person name="Hibbett D.S."/>
        </authorList>
    </citation>
    <scope>NUCLEOTIDE SEQUENCE [LARGE SCALE GENOMIC DNA]</scope>
    <source>
        <strain evidence="2 3">3A-2</strain>
    </source>
</reference>
<feature type="compositionally biased region" description="Basic and acidic residues" evidence="1">
    <location>
        <begin position="185"/>
        <end position="202"/>
    </location>
</feature>
<accession>A0A8E2DNU9</accession>
<organism evidence="2 3">
    <name type="scientific">Obba rivulosa</name>
    <dbReference type="NCBI Taxonomy" id="1052685"/>
    <lineage>
        <taxon>Eukaryota</taxon>
        <taxon>Fungi</taxon>
        <taxon>Dikarya</taxon>
        <taxon>Basidiomycota</taxon>
        <taxon>Agaricomycotina</taxon>
        <taxon>Agaricomycetes</taxon>
        <taxon>Polyporales</taxon>
        <taxon>Gelatoporiaceae</taxon>
        <taxon>Obba</taxon>
    </lineage>
</organism>
<name>A0A8E2DNU9_9APHY</name>
<evidence type="ECO:0000313" key="3">
    <source>
        <dbReference type="Proteomes" id="UP000250043"/>
    </source>
</evidence>
<keyword evidence="3" id="KW-1185">Reference proteome</keyword>
<gene>
    <name evidence="2" type="ORF">OBBRIDRAFT_803207</name>
</gene>
<dbReference type="EMBL" id="KV722383">
    <property type="protein sequence ID" value="OCH91558.1"/>
    <property type="molecule type" value="Genomic_DNA"/>
</dbReference>
<dbReference type="Proteomes" id="UP000250043">
    <property type="component" value="Unassembled WGS sequence"/>
</dbReference>
<feature type="region of interest" description="Disordered" evidence="1">
    <location>
        <begin position="1"/>
        <end position="218"/>
    </location>
</feature>
<feature type="compositionally biased region" description="Polar residues" evidence="1">
    <location>
        <begin position="58"/>
        <end position="76"/>
    </location>
</feature>
<evidence type="ECO:0000256" key="1">
    <source>
        <dbReference type="SAM" id="MobiDB-lite"/>
    </source>
</evidence>
<evidence type="ECO:0000313" key="2">
    <source>
        <dbReference type="EMBL" id="OCH91558.1"/>
    </source>
</evidence>
<dbReference type="AlphaFoldDB" id="A0A8E2DNU9"/>
<sequence>MPKRVAGATDSSDSMRPRKRTSTTLALQSHESRRTSTKSRYTTTARGGRPKAAASDAPTGSSYPTKPQKASRTQTARGPKVADVEGHLVHQPSTSVSRTPPSPAIIRVPKGVPRHPRASFVAPESKIRTTVLTRAEWPVEDDRESDHQDSSVDGNPTYEEPASGSQDGGTGLHTRVAALTSANHTRREDPREEVDIGTRDVPEVPEPMAGLRRSSRTRTQTVRFVIGDEKMCVKNKRTNRKRK</sequence>
<proteinExistence type="predicted"/>
<protein>
    <submittedName>
        <fullName evidence="2">Uncharacterized protein</fullName>
    </submittedName>
</protein>